<keyword evidence="2 9" id="KW-0489">Methyltransferase</keyword>
<keyword evidence="5" id="KW-0680">Restriction system</keyword>
<dbReference type="OrthoDB" id="9813673at2"/>
<dbReference type="Proteomes" id="UP000095662">
    <property type="component" value="Unassembled WGS sequence"/>
</dbReference>
<evidence type="ECO:0000256" key="2">
    <source>
        <dbReference type="ARBA" id="ARBA00022603"/>
    </source>
</evidence>
<evidence type="ECO:0000256" key="6">
    <source>
        <dbReference type="ARBA" id="ARBA00023125"/>
    </source>
</evidence>
<dbReference type="Gene3D" id="3.40.50.150">
    <property type="entry name" value="Vaccinia Virus protein VP39"/>
    <property type="match status" value="1"/>
</dbReference>
<dbReference type="PANTHER" id="PTHR33841">
    <property type="entry name" value="DNA METHYLTRANSFERASE YEEA-RELATED"/>
    <property type="match status" value="1"/>
</dbReference>
<evidence type="ECO:0000256" key="5">
    <source>
        <dbReference type="ARBA" id="ARBA00022747"/>
    </source>
</evidence>
<dbReference type="EMBL" id="CZBY01000013">
    <property type="protein sequence ID" value="CUQ88383.1"/>
    <property type="molecule type" value="Genomic_DNA"/>
</dbReference>
<name>A0A174ZLV2_9FIRM</name>
<dbReference type="InterPro" id="IPR011639">
    <property type="entry name" value="MethylTrfase_TaqI-like_dom"/>
</dbReference>
<accession>A0A174ZLV2</accession>
<keyword evidence="6" id="KW-0238">DNA-binding</keyword>
<dbReference type="GO" id="GO:0032259">
    <property type="term" value="P:methylation"/>
    <property type="evidence" value="ECO:0007669"/>
    <property type="project" value="UniProtKB-KW"/>
</dbReference>
<dbReference type="InterPro" id="IPR002052">
    <property type="entry name" value="DNA_methylase_N6_adenine_CS"/>
</dbReference>
<dbReference type="Pfam" id="PF07669">
    <property type="entry name" value="Eco57I"/>
    <property type="match status" value="1"/>
</dbReference>
<evidence type="ECO:0000259" key="8">
    <source>
        <dbReference type="Pfam" id="PF07669"/>
    </source>
</evidence>
<dbReference type="AlphaFoldDB" id="A0A174ZLV2"/>
<dbReference type="PROSITE" id="PS00092">
    <property type="entry name" value="N6_MTASE"/>
    <property type="match status" value="1"/>
</dbReference>
<dbReference type="PRINTS" id="PR00507">
    <property type="entry name" value="N12N6MTFRASE"/>
</dbReference>
<evidence type="ECO:0000256" key="1">
    <source>
        <dbReference type="ARBA" id="ARBA00011900"/>
    </source>
</evidence>
<dbReference type="SUPFAM" id="SSF53335">
    <property type="entry name" value="S-adenosyl-L-methionine-dependent methyltransferases"/>
    <property type="match status" value="1"/>
</dbReference>
<dbReference type="STRING" id="39492.ERS852540_01711"/>
<evidence type="ECO:0000256" key="7">
    <source>
        <dbReference type="ARBA" id="ARBA00047942"/>
    </source>
</evidence>
<feature type="domain" description="Type II methyltransferase M.TaqI-like" evidence="8">
    <location>
        <begin position="99"/>
        <end position="277"/>
    </location>
</feature>
<protein>
    <recommendedName>
        <fullName evidence="1">site-specific DNA-methyltransferase (adenine-specific)</fullName>
        <ecNumber evidence="1">2.1.1.72</ecNumber>
    </recommendedName>
</protein>
<evidence type="ECO:0000256" key="3">
    <source>
        <dbReference type="ARBA" id="ARBA00022679"/>
    </source>
</evidence>
<dbReference type="InterPro" id="IPR029063">
    <property type="entry name" value="SAM-dependent_MTases_sf"/>
</dbReference>
<dbReference type="InterPro" id="IPR050953">
    <property type="entry name" value="N4_N6_ade-DNA_methylase"/>
</dbReference>
<dbReference type="GO" id="GO:0009007">
    <property type="term" value="F:site-specific DNA-methyltransferase (adenine-specific) activity"/>
    <property type="evidence" value="ECO:0007669"/>
    <property type="project" value="UniProtKB-EC"/>
</dbReference>
<proteinExistence type="predicted"/>
<gene>
    <name evidence="9" type="ORF">ERS852540_01711</name>
</gene>
<evidence type="ECO:0000313" key="10">
    <source>
        <dbReference type="Proteomes" id="UP000095662"/>
    </source>
</evidence>
<evidence type="ECO:0000256" key="4">
    <source>
        <dbReference type="ARBA" id="ARBA00022691"/>
    </source>
</evidence>
<reference evidence="9 10" key="1">
    <citation type="submission" date="2015-09" db="EMBL/GenBank/DDBJ databases">
        <authorList>
            <consortium name="Pathogen Informatics"/>
        </authorList>
    </citation>
    <scope>NUCLEOTIDE SEQUENCE [LARGE SCALE GENOMIC DNA]</scope>
    <source>
        <strain evidence="9 10">2789STDY5834928</strain>
    </source>
</reference>
<dbReference type="PANTHER" id="PTHR33841:SF6">
    <property type="entry name" value="TYPE II METHYLTRANSFERASE M.HINDII"/>
    <property type="match status" value="1"/>
</dbReference>
<organism evidence="9 10">
    <name type="scientific">[Eubacterium] siraeum</name>
    <dbReference type="NCBI Taxonomy" id="39492"/>
    <lineage>
        <taxon>Bacteria</taxon>
        <taxon>Bacillati</taxon>
        <taxon>Bacillota</taxon>
        <taxon>Clostridia</taxon>
        <taxon>Eubacteriales</taxon>
        <taxon>Oscillospiraceae</taxon>
        <taxon>Oscillospiraceae incertae sedis</taxon>
    </lineage>
</organism>
<sequence length="543" mass="62524">MADNISTGILSGLYEKVYNPDVLSCLANLSSDEVFTPPEIVNKMLDMLPQELFSSPDTKFLDPAVKTGVFLREIAKHLIKGLEAVIPDRQQRIDHIFKNQLYGIAITELTSLLSRRSLYCSKYANSAFSVTHFENSDGNIRFKRIPHSFNKSGRCVFCGASETQYDRGEEREYYAYEWIHTLHPEEIFGMKFDVIISNPPYQMTFGIEGGNSANAKSIYNVFIEKAIKLRPKYICMITPSRWMTKTAQGIPDSWVDAALASNKFKIIHDFENASDCFPGVDIKGGVNYFLWDRDYFGKCEYYFHQSQDQHVLNRFDYLDSKNSGIVVRNPKSYSILEKIESVEGNYFSDINKNFSGLVSAKHFFDDSNLLTSNWTDYHDKPDSVYCIKYYLNINRERTVRWISKSQLPKNSPTKDLYKVYIPAAGGNGYDEQILGKPFLGDKNSVCSQTFLVIGFDPQKHNFTKEQCENIITYIQTRFFRYLVSIKKKTQNGPRGVYQFVPLQDFSKPWTDSELYEKYNLTDEEINFIESMIRPMDLGGDNNG</sequence>
<dbReference type="EC" id="2.1.1.72" evidence="1"/>
<comment type="catalytic activity">
    <reaction evidence="7">
        <text>a 2'-deoxyadenosine in DNA + S-adenosyl-L-methionine = an N(6)-methyl-2'-deoxyadenosine in DNA + S-adenosyl-L-homocysteine + H(+)</text>
        <dbReference type="Rhea" id="RHEA:15197"/>
        <dbReference type="Rhea" id="RHEA-COMP:12418"/>
        <dbReference type="Rhea" id="RHEA-COMP:12419"/>
        <dbReference type="ChEBI" id="CHEBI:15378"/>
        <dbReference type="ChEBI" id="CHEBI:57856"/>
        <dbReference type="ChEBI" id="CHEBI:59789"/>
        <dbReference type="ChEBI" id="CHEBI:90615"/>
        <dbReference type="ChEBI" id="CHEBI:90616"/>
        <dbReference type="EC" id="2.1.1.72"/>
    </reaction>
</comment>
<keyword evidence="4" id="KW-0949">S-adenosyl-L-methionine</keyword>
<keyword evidence="3 9" id="KW-0808">Transferase</keyword>
<evidence type="ECO:0000313" key="9">
    <source>
        <dbReference type="EMBL" id="CUQ88383.1"/>
    </source>
</evidence>
<dbReference type="GO" id="GO:0003677">
    <property type="term" value="F:DNA binding"/>
    <property type="evidence" value="ECO:0007669"/>
    <property type="project" value="UniProtKB-KW"/>
</dbReference>
<dbReference type="GO" id="GO:0009307">
    <property type="term" value="P:DNA restriction-modification system"/>
    <property type="evidence" value="ECO:0007669"/>
    <property type="project" value="UniProtKB-KW"/>
</dbReference>